<keyword evidence="9" id="KW-1185">Reference proteome</keyword>
<evidence type="ECO:0000259" key="7">
    <source>
        <dbReference type="Pfam" id="PF14322"/>
    </source>
</evidence>
<evidence type="ECO:0000259" key="6">
    <source>
        <dbReference type="Pfam" id="PF07980"/>
    </source>
</evidence>
<evidence type="ECO:0000256" key="4">
    <source>
        <dbReference type="ARBA" id="ARBA00023136"/>
    </source>
</evidence>
<evidence type="ECO:0000256" key="5">
    <source>
        <dbReference type="ARBA" id="ARBA00023237"/>
    </source>
</evidence>
<comment type="caution">
    <text evidence="8">The sequence shown here is derived from an EMBL/GenBank/DDBJ whole genome shotgun (WGS) entry which is preliminary data.</text>
</comment>
<reference evidence="8 9" key="1">
    <citation type="submission" date="2019-01" db="EMBL/GenBank/DDBJ databases">
        <title>Genome sequence of the Antarctic species Gelidibacter gilvus ACAM 158(T).</title>
        <authorList>
            <person name="Bowman J.P."/>
        </authorList>
    </citation>
    <scope>NUCLEOTIDE SEQUENCE [LARGE SCALE GENOMIC DNA]</scope>
    <source>
        <strain evidence="8 9">IC158</strain>
    </source>
</reference>
<dbReference type="EMBL" id="SDDZ01000002">
    <property type="protein sequence ID" value="RXJ51452.1"/>
    <property type="molecule type" value="Genomic_DNA"/>
</dbReference>
<evidence type="ECO:0000256" key="2">
    <source>
        <dbReference type="ARBA" id="ARBA00006275"/>
    </source>
</evidence>
<evidence type="ECO:0000256" key="1">
    <source>
        <dbReference type="ARBA" id="ARBA00004442"/>
    </source>
</evidence>
<dbReference type="RefSeq" id="WP_129016450.1">
    <property type="nucleotide sequence ID" value="NZ_SDDZ01000002.1"/>
</dbReference>
<comment type="subcellular location">
    <subcellularLocation>
        <location evidence="1">Cell outer membrane</location>
    </subcellularLocation>
</comment>
<evidence type="ECO:0000313" key="9">
    <source>
        <dbReference type="Proteomes" id="UP000289792"/>
    </source>
</evidence>
<proteinExistence type="inferred from homology"/>
<dbReference type="AlphaFoldDB" id="A0A4Q0XLE2"/>
<name>A0A4Q0XLE2_9FLAO</name>
<dbReference type="Proteomes" id="UP000289792">
    <property type="component" value="Unassembled WGS sequence"/>
</dbReference>
<feature type="domain" description="SusD-like N-terminal" evidence="7">
    <location>
        <begin position="102"/>
        <end position="207"/>
    </location>
</feature>
<dbReference type="InterPro" id="IPR011990">
    <property type="entry name" value="TPR-like_helical_dom_sf"/>
</dbReference>
<dbReference type="InterPro" id="IPR033985">
    <property type="entry name" value="SusD-like_N"/>
</dbReference>
<evidence type="ECO:0000313" key="8">
    <source>
        <dbReference type="EMBL" id="RXJ51452.1"/>
    </source>
</evidence>
<keyword evidence="5" id="KW-0998">Cell outer membrane</keyword>
<gene>
    <name evidence="8" type="ORF">ESZ48_06195</name>
</gene>
<keyword evidence="3" id="KW-0732">Signal</keyword>
<dbReference type="Pfam" id="PF14322">
    <property type="entry name" value="SusD-like_3"/>
    <property type="match status" value="1"/>
</dbReference>
<evidence type="ECO:0000256" key="3">
    <source>
        <dbReference type="ARBA" id="ARBA00022729"/>
    </source>
</evidence>
<feature type="domain" description="RagB/SusD" evidence="6">
    <location>
        <begin position="270"/>
        <end position="482"/>
    </location>
</feature>
<protein>
    <submittedName>
        <fullName evidence="8">RagB/SusD family nutrient uptake outer membrane protein</fullName>
    </submittedName>
</protein>
<dbReference type="Gene3D" id="1.25.40.390">
    <property type="match status" value="1"/>
</dbReference>
<dbReference type="Pfam" id="PF07980">
    <property type="entry name" value="SusD_RagB"/>
    <property type="match status" value="1"/>
</dbReference>
<comment type="similarity">
    <text evidence="2">Belongs to the SusD family.</text>
</comment>
<dbReference type="SUPFAM" id="SSF48452">
    <property type="entry name" value="TPR-like"/>
    <property type="match status" value="1"/>
</dbReference>
<dbReference type="GO" id="GO:0009279">
    <property type="term" value="C:cell outer membrane"/>
    <property type="evidence" value="ECO:0007669"/>
    <property type="project" value="UniProtKB-SubCell"/>
</dbReference>
<accession>A0A4Q0XLE2</accession>
<keyword evidence="4" id="KW-0472">Membrane</keyword>
<dbReference type="InterPro" id="IPR012944">
    <property type="entry name" value="SusD_RagB_dom"/>
</dbReference>
<sequence>MKNFKQLLNPLVYLLVAGLCFTSCEDKLKEQDGQLGTGDLDYTKTSDMIMPLVGAYAQIYSRGWEDPLLLGVRGDDVNAGGLGDQQPFAETDLFNYDKGYWMYNSLWTNMYSDILDINNARETIQTYKDFAPESAYAKADQYMAETKVLSGWTHLQMSRVWGSIFIITQSDVTDDLANGVATKAEVMKYVSDLMDEAIPFLPDSRPNQRTDVPGGVTKYTALAVKALANLELENYQEVANAAGAIITSNKFMLYNDFYQLFKKSGELSDENLFEFQYSDYGSATGSVNNHLYAPFGPENWTPARAGASSGWGFYEPSFKFIKFMLDRNEKVRLQTSVLFTNRGIAEIKTDAAYATLPSWISNTTPDGDVINDFNRAKFSSGKHYLPSKQLTEGRNDYGSGKNMIVIRYAEILLMYAEALTKGANGTGMTADQAVNMVRDRAGLGDLTGVTHADVMDEKFAELAMEWGIRYFDLIRLKNYAELSYDGRTFSEDKALLPYPQAQVDLLPLGVQ</sequence>
<dbReference type="OrthoDB" id="5694214at2"/>
<organism evidence="8 9">
    <name type="scientific">Gelidibacter gilvus</name>
    <dbReference type="NCBI Taxonomy" id="59602"/>
    <lineage>
        <taxon>Bacteria</taxon>
        <taxon>Pseudomonadati</taxon>
        <taxon>Bacteroidota</taxon>
        <taxon>Flavobacteriia</taxon>
        <taxon>Flavobacteriales</taxon>
        <taxon>Flavobacteriaceae</taxon>
        <taxon>Gelidibacter</taxon>
    </lineage>
</organism>